<dbReference type="PIRSF" id="PIRSF006092">
    <property type="entry name" value="GreA_GreB"/>
    <property type="match status" value="1"/>
</dbReference>
<keyword evidence="3" id="KW-0175">Coiled coil</keyword>
<dbReference type="Gene3D" id="3.10.50.30">
    <property type="entry name" value="Transcription elongation factor, GreA/GreB, C-terminal domain"/>
    <property type="match status" value="1"/>
</dbReference>
<feature type="domain" description="Transcription elongation factor GreA/GreB C-terminal" evidence="4">
    <location>
        <begin position="77"/>
        <end position="151"/>
    </location>
</feature>
<evidence type="ECO:0000256" key="2">
    <source>
        <dbReference type="ARBA" id="ARBA00023163"/>
    </source>
</evidence>
<accession>A0ABW2PR18</accession>
<reference evidence="7" key="1">
    <citation type="journal article" date="2019" name="Int. J. Syst. Evol. Microbiol.">
        <title>The Global Catalogue of Microorganisms (GCM) 10K type strain sequencing project: providing services to taxonomists for standard genome sequencing and annotation.</title>
        <authorList>
            <consortium name="The Broad Institute Genomics Platform"/>
            <consortium name="The Broad Institute Genome Sequencing Center for Infectious Disease"/>
            <person name="Wu L."/>
            <person name="Ma J."/>
        </authorList>
    </citation>
    <scope>NUCLEOTIDE SEQUENCE [LARGE SCALE GENOMIC DNA]</scope>
    <source>
        <strain evidence="7">CCUG 55590</strain>
    </source>
</reference>
<dbReference type="Proteomes" id="UP001596439">
    <property type="component" value="Unassembled WGS sequence"/>
</dbReference>
<feature type="coiled-coil region" evidence="3">
    <location>
        <begin position="10"/>
        <end position="73"/>
    </location>
</feature>
<name>A0ABW2PR18_9BACL</name>
<dbReference type="InterPro" id="IPR036805">
    <property type="entry name" value="Tscrpt_elong_fac_GreA/B_N_sf"/>
</dbReference>
<sequence length="152" mass="17026">MKPQLTAMGHDQVKNRLATLKHARTAARERMRTARKFCDFREDVTYVEAVRDYERMEADILELERLLDDATIVESKQTDVVSFGNKVVIRERNDEETESYRIVSEAEADLGQGSISSSSPLGRNLIGATVGQIVHVESPEGTLAFEVLSIEA</sequence>
<evidence type="ECO:0000256" key="3">
    <source>
        <dbReference type="SAM" id="Coils"/>
    </source>
</evidence>
<dbReference type="InterPro" id="IPR001437">
    <property type="entry name" value="Tscrpt_elong_fac_GreA/B_C"/>
</dbReference>
<dbReference type="RefSeq" id="WP_214788610.1">
    <property type="nucleotide sequence ID" value="NZ_JANIEL010000035.1"/>
</dbReference>
<keyword evidence="1" id="KW-0805">Transcription regulation</keyword>
<feature type="domain" description="Transcription elongation factor GreA/GreB N-terminal" evidence="5">
    <location>
        <begin position="4"/>
        <end position="72"/>
    </location>
</feature>
<dbReference type="InterPro" id="IPR022691">
    <property type="entry name" value="Tscrpt_elong_fac_GreA/B_N"/>
</dbReference>
<evidence type="ECO:0000313" key="6">
    <source>
        <dbReference type="EMBL" id="MFC7390008.1"/>
    </source>
</evidence>
<dbReference type="EMBL" id="JBHTCE010000001">
    <property type="protein sequence ID" value="MFC7390008.1"/>
    <property type="molecule type" value="Genomic_DNA"/>
</dbReference>
<comment type="caution">
    <text evidence="6">The sequence shown here is derived from an EMBL/GenBank/DDBJ whole genome shotgun (WGS) entry which is preliminary data.</text>
</comment>
<dbReference type="Pfam" id="PF01272">
    <property type="entry name" value="GreA_GreB"/>
    <property type="match status" value="1"/>
</dbReference>
<dbReference type="Pfam" id="PF03449">
    <property type="entry name" value="GreA_GreB_N"/>
    <property type="match status" value="1"/>
</dbReference>
<keyword evidence="2" id="KW-0804">Transcription</keyword>
<dbReference type="PANTHER" id="PTHR30437">
    <property type="entry name" value="TRANSCRIPTION ELONGATION FACTOR GREA"/>
    <property type="match status" value="1"/>
</dbReference>
<protein>
    <submittedName>
        <fullName evidence="6">GreA/GreB family elongation factor</fullName>
    </submittedName>
</protein>
<evidence type="ECO:0000259" key="5">
    <source>
        <dbReference type="Pfam" id="PF03449"/>
    </source>
</evidence>
<proteinExistence type="predicted"/>
<dbReference type="GO" id="GO:0003746">
    <property type="term" value="F:translation elongation factor activity"/>
    <property type="evidence" value="ECO:0007669"/>
    <property type="project" value="UniProtKB-KW"/>
</dbReference>
<dbReference type="PANTHER" id="PTHR30437:SF4">
    <property type="entry name" value="TRANSCRIPTION ELONGATION FACTOR GREA"/>
    <property type="match status" value="1"/>
</dbReference>
<organism evidence="6 7">
    <name type="scientific">Exiguobacterium aestuarii</name>
    <dbReference type="NCBI Taxonomy" id="273527"/>
    <lineage>
        <taxon>Bacteria</taxon>
        <taxon>Bacillati</taxon>
        <taxon>Bacillota</taxon>
        <taxon>Bacilli</taxon>
        <taxon>Bacillales</taxon>
        <taxon>Bacillales Family XII. Incertae Sedis</taxon>
        <taxon>Exiguobacterium</taxon>
    </lineage>
</organism>
<dbReference type="SUPFAM" id="SSF54534">
    <property type="entry name" value="FKBP-like"/>
    <property type="match status" value="1"/>
</dbReference>
<evidence type="ECO:0000313" key="7">
    <source>
        <dbReference type="Proteomes" id="UP001596439"/>
    </source>
</evidence>
<dbReference type="SUPFAM" id="SSF46557">
    <property type="entry name" value="GreA transcript cleavage protein, N-terminal domain"/>
    <property type="match status" value="1"/>
</dbReference>
<dbReference type="InterPro" id="IPR023459">
    <property type="entry name" value="Tscrpt_elong_fac_GreA/B_fam"/>
</dbReference>
<dbReference type="InterPro" id="IPR036953">
    <property type="entry name" value="GreA/GreB_C_sf"/>
</dbReference>
<gene>
    <name evidence="6" type="ORF">ACFQO8_07610</name>
</gene>
<evidence type="ECO:0000256" key="1">
    <source>
        <dbReference type="ARBA" id="ARBA00023015"/>
    </source>
</evidence>
<keyword evidence="7" id="KW-1185">Reference proteome</keyword>
<dbReference type="Gene3D" id="1.10.287.180">
    <property type="entry name" value="Transcription elongation factor, GreA/GreB, N-terminal domain"/>
    <property type="match status" value="1"/>
</dbReference>
<keyword evidence="6" id="KW-0648">Protein biosynthesis</keyword>
<evidence type="ECO:0000259" key="4">
    <source>
        <dbReference type="Pfam" id="PF01272"/>
    </source>
</evidence>
<keyword evidence="6" id="KW-0251">Elongation factor</keyword>